<evidence type="ECO:0000256" key="3">
    <source>
        <dbReference type="ARBA" id="ARBA00022927"/>
    </source>
</evidence>
<comment type="subcellular location">
    <subcellularLocation>
        <location evidence="7">Cell membrane</location>
        <topology evidence="7">Multi-pass membrane protein</topology>
    </subcellularLocation>
    <subcellularLocation>
        <location evidence="1">Membrane</location>
        <topology evidence="1">Multi-pass membrane protein</topology>
    </subcellularLocation>
</comment>
<evidence type="ECO:0000256" key="2">
    <source>
        <dbReference type="ARBA" id="ARBA00022692"/>
    </source>
</evidence>
<keyword evidence="4 7" id="KW-1133">Transmembrane helix</keyword>
<comment type="function">
    <text evidence="7">Part of the twin-arginine translocation (Tat) system that transports large folded proteins containing a characteristic twin-arginine motif in their signal peptide across membranes. Together with TatB, TatC is part of a receptor directly interacting with Tat signal peptides.</text>
</comment>
<name>A0ABN2GL99_9MICO</name>
<sequence length="273" mass="29746">MATAESPRVADPGEPQRDKRMSLGQHLVELRKRLMFAALALVVGMVVAFFITDWVIYLITEPLRQIAATEGETAKVELMFSTVTGAFDLRLRMSFAIGILISAPIWLWQIWAFIMPGLTRKEIKYTVGFIGAAVPLFFAGCWVGLLVMPHIVELMAGFVPDGGASFFEAGYYYDFVFKLLIVVGISFVLPVFLVALNLAGVMSGKAILKGWRVAVLIAVVFSALATPAADVVSMLMLAGMLVVLFFAAAALSMLFDRRRAKQSAAILASEGIQ</sequence>
<evidence type="ECO:0000313" key="8">
    <source>
        <dbReference type="EMBL" id="GAA1673179.1"/>
    </source>
</evidence>
<reference evidence="8 9" key="1">
    <citation type="journal article" date="2019" name="Int. J. Syst. Evol. Microbiol.">
        <title>The Global Catalogue of Microorganisms (GCM) 10K type strain sequencing project: providing services to taxonomists for standard genome sequencing and annotation.</title>
        <authorList>
            <consortium name="The Broad Institute Genomics Platform"/>
            <consortium name="The Broad Institute Genome Sequencing Center for Infectious Disease"/>
            <person name="Wu L."/>
            <person name="Ma J."/>
        </authorList>
    </citation>
    <scope>NUCLEOTIDE SEQUENCE [LARGE SCALE GENOMIC DNA]</scope>
    <source>
        <strain evidence="8 9">JCM 15575</strain>
    </source>
</reference>
<evidence type="ECO:0000256" key="4">
    <source>
        <dbReference type="ARBA" id="ARBA00022989"/>
    </source>
</evidence>
<keyword evidence="2 7" id="KW-0812">Transmembrane</keyword>
<dbReference type="Proteomes" id="UP001500596">
    <property type="component" value="Unassembled WGS sequence"/>
</dbReference>
<comment type="caution">
    <text evidence="8">The sequence shown here is derived from an EMBL/GenBank/DDBJ whole genome shotgun (WGS) entry which is preliminary data.</text>
</comment>
<feature type="transmembrane region" description="Helical" evidence="7">
    <location>
        <begin position="93"/>
        <end position="114"/>
    </location>
</feature>
<protein>
    <recommendedName>
        <fullName evidence="7">Sec-independent protein translocase protein TatC</fullName>
    </recommendedName>
</protein>
<gene>
    <name evidence="8" type="primary">tatC_1</name>
    <name evidence="7" type="synonym">tatC</name>
    <name evidence="8" type="ORF">GCM10009807_16610</name>
</gene>
<feature type="transmembrane region" description="Helical" evidence="7">
    <location>
        <begin position="34"/>
        <end position="59"/>
    </location>
</feature>
<keyword evidence="3 7" id="KW-0653">Protein transport</keyword>
<feature type="transmembrane region" description="Helical" evidence="7">
    <location>
        <begin position="126"/>
        <end position="151"/>
    </location>
</feature>
<evidence type="ECO:0000256" key="7">
    <source>
        <dbReference type="HAMAP-Rule" id="MF_00902"/>
    </source>
</evidence>
<dbReference type="Pfam" id="PF00902">
    <property type="entry name" value="TatC"/>
    <property type="match status" value="1"/>
</dbReference>
<evidence type="ECO:0000256" key="5">
    <source>
        <dbReference type="ARBA" id="ARBA00023010"/>
    </source>
</evidence>
<proteinExistence type="inferred from homology"/>
<dbReference type="HAMAP" id="MF_00902">
    <property type="entry name" value="TatC"/>
    <property type="match status" value="1"/>
</dbReference>
<dbReference type="PANTHER" id="PTHR30371">
    <property type="entry name" value="SEC-INDEPENDENT PROTEIN TRANSLOCASE PROTEIN TATC"/>
    <property type="match status" value="1"/>
</dbReference>
<feature type="transmembrane region" description="Helical" evidence="7">
    <location>
        <begin position="171"/>
        <end position="199"/>
    </location>
</feature>
<dbReference type="EMBL" id="BAAAPK010000001">
    <property type="protein sequence ID" value="GAA1673179.1"/>
    <property type="molecule type" value="Genomic_DNA"/>
</dbReference>
<dbReference type="NCBIfam" id="TIGR00945">
    <property type="entry name" value="tatC"/>
    <property type="match status" value="1"/>
</dbReference>
<keyword evidence="7" id="KW-1003">Cell membrane</keyword>
<accession>A0ABN2GL99</accession>
<dbReference type="InterPro" id="IPR002033">
    <property type="entry name" value="TatC"/>
</dbReference>
<evidence type="ECO:0000313" key="9">
    <source>
        <dbReference type="Proteomes" id="UP001500596"/>
    </source>
</evidence>
<keyword evidence="6 7" id="KW-0472">Membrane</keyword>
<keyword evidence="5 7" id="KW-0811">Translocation</keyword>
<feature type="transmembrane region" description="Helical" evidence="7">
    <location>
        <begin position="235"/>
        <end position="255"/>
    </location>
</feature>
<comment type="subunit">
    <text evidence="7">The Tat system comprises two distinct complexes: a TatABC complex, containing multiple copies of TatA, TatB and TatC subunits, and a separate TatA complex, containing only TatA subunits. Substrates initially bind to the TatABC complex, which probably triggers association of the separate TatA complex to form the active translocon.</text>
</comment>
<dbReference type="PANTHER" id="PTHR30371:SF0">
    <property type="entry name" value="SEC-INDEPENDENT PROTEIN TRANSLOCASE PROTEIN TATC, CHLOROPLASTIC-RELATED"/>
    <property type="match status" value="1"/>
</dbReference>
<feature type="transmembrane region" description="Helical" evidence="7">
    <location>
        <begin position="211"/>
        <end position="229"/>
    </location>
</feature>
<keyword evidence="9" id="KW-1185">Reference proteome</keyword>
<organism evidence="8 9">
    <name type="scientific">Microbacterium lacus</name>
    <dbReference type="NCBI Taxonomy" id="415217"/>
    <lineage>
        <taxon>Bacteria</taxon>
        <taxon>Bacillati</taxon>
        <taxon>Actinomycetota</taxon>
        <taxon>Actinomycetes</taxon>
        <taxon>Micrococcales</taxon>
        <taxon>Microbacteriaceae</taxon>
        <taxon>Microbacterium</taxon>
    </lineage>
</organism>
<evidence type="ECO:0000256" key="6">
    <source>
        <dbReference type="ARBA" id="ARBA00023136"/>
    </source>
</evidence>
<keyword evidence="7" id="KW-0813">Transport</keyword>
<dbReference type="PRINTS" id="PR01840">
    <property type="entry name" value="TATCFAMILY"/>
</dbReference>
<evidence type="ECO:0000256" key="1">
    <source>
        <dbReference type="ARBA" id="ARBA00004141"/>
    </source>
</evidence>
<comment type="similarity">
    <text evidence="7">Belongs to the TatC family.</text>
</comment>